<dbReference type="PANTHER" id="PTHR34822:SF1">
    <property type="entry name" value="GRPB FAMILY PROTEIN"/>
    <property type="match status" value="1"/>
</dbReference>
<dbReference type="RefSeq" id="WP_060921335.1">
    <property type="nucleotide sequence ID" value="NZ_LT629770.1"/>
</dbReference>
<proteinExistence type="predicted"/>
<dbReference type="Gene3D" id="3.30.460.10">
    <property type="entry name" value="Beta Polymerase, domain 2"/>
    <property type="match status" value="1"/>
</dbReference>
<evidence type="ECO:0000313" key="2">
    <source>
        <dbReference type="Proteomes" id="UP000182126"/>
    </source>
</evidence>
<evidence type="ECO:0000313" key="1">
    <source>
        <dbReference type="EMBL" id="SDS50792.1"/>
    </source>
</evidence>
<dbReference type="Pfam" id="PF04229">
    <property type="entry name" value="GrpB"/>
    <property type="match status" value="1"/>
</dbReference>
<reference evidence="1 2" key="1">
    <citation type="submission" date="2016-10" db="EMBL/GenBank/DDBJ databases">
        <authorList>
            <person name="de Groot N.N."/>
        </authorList>
    </citation>
    <scope>NUCLEOTIDE SEQUENCE [LARGE SCALE GENOMIC DNA]</scope>
    <source>
        <strain evidence="1 2">DSM 15019</strain>
    </source>
</reference>
<dbReference type="InterPro" id="IPR007344">
    <property type="entry name" value="GrpB/CoaE"/>
</dbReference>
<dbReference type="AlphaFoldDB" id="A0A1H1SS29"/>
<dbReference type="SUPFAM" id="SSF81301">
    <property type="entry name" value="Nucleotidyltransferase"/>
    <property type="match status" value="1"/>
</dbReference>
<dbReference type="PANTHER" id="PTHR34822">
    <property type="entry name" value="GRPB DOMAIN PROTEIN (AFU_ORTHOLOGUE AFUA_1G01530)"/>
    <property type="match status" value="1"/>
</dbReference>
<accession>A0A1H1SS29</accession>
<dbReference type="InterPro" id="IPR043519">
    <property type="entry name" value="NT_sf"/>
</dbReference>
<protein>
    <submittedName>
        <fullName evidence="1">GrpB domain, predicted nucleotidyltransferase, UPF0157 family</fullName>
    </submittedName>
</protein>
<organism evidence="1 2">
    <name type="scientific">Microbacterium paraoxydans</name>
    <dbReference type="NCBI Taxonomy" id="199592"/>
    <lineage>
        <taxon>Bacteria</taxon>
        <taxon>Bacillati</taxon>
        <taxon>Actinomycetota</taxon>
        <taxon>Actinomycetes</taxon>
        <taxon>Micrococcales</taxon>
        <taxon>Microbacteriaceae</taxon>
        <taxon>Microbacterium</taxon>
    </lineage>
</organism>
<dbReference type="EMBL" id="LT629770">
    <property type="protein sequence ID" value="SDS50792.1"/>
    <property type="molecule type" value="Genomic_DNA"/>
</dbReference>
<dbReference type="Proteomes" id="UP000182126">
    <property type="component" value="Chromosome I"/>
</dbReference>
<dbReference type="GeneID" id="36299752"/>
<gene>
    <name evidence="1" type="ORF">SAMN04489809_2008</name>
</gene>
<dbReference type="GO" id="GO:0016740">
    <property type="term" value="F:transferase activity"/>
    <property type="evidence" value="ECO:0007669"/>
    <property type="project" value="UniProtKB-KW"/>
</dbReference>
<name>A0A1H1SS29_9MICO</name>
<sequence length="174" mass="19295">MLLVPYDPSWPQRFEEFATSMRAAGAEEWIIEHIGSTAIPGMSAKPVIDLAVRVETGEQFGDRSSALEEAGWRIGSGVRTHPVMIRESAGERLAIAHFFPVAEWDLAPQRLLRDWLRAHRADAERYERAKHDAARAAADGVSSYNAGKTAVIQEIVNSARAARGLEPVDVYDKR</sequence>
<keyword evidence="1" id="KW-0808">Transferase</keyword>